<dbReference type="EMBL" id="CP016364">
    <property type="protein sequence ID" value="APG45693.1"/>
    <property type="molecule type" value="Genomic_DNA"/>
</dbReference>
<dbReference type="OrthoDB" id="4206561at2"/>
<evidence type="ECO:0000313" key="1">
    <source>
        <dbReference type="EMBL" id="APG45693.1"/>
    </source>
</evidence>
<keyword evidence="2" id="KW-1185">Reference proteome</keyword>
<gene>
    <name evidence="1" type="ORF">PhaeoP97_00241</name>
</gene>
<protein>
    <recommendedName>
        <fullName evidence="3">Phage tail protein</fullName>
    </recommendedName>
</protein>
<dbReference type="Proteomes" id="UP000183859">
    <property type="component" value="Chromosome"/>
</dbReference>
<dbReference type="Gene3D" id="4.10.410.40">
    <property type="match status" value="1"/>
</dbReference>
<evidence type="ECO:0000313" key="2">
    <source>
        <dbReference type="Proteomes" id="UP000183859"/>
    </source>
</evidence>
<proteinExistence type="predicted"/>
<reference evidence="2" key="1">
    <citation type="submission" date="2016-07" db="EMBL/GenBank/DDBJ databases">
        <title>Phaeobacter portensis sp. nov., a tropodithietic acid producing bacterium isolated from a German harbor.</title>
        <authorList>
            <person name="Freese H.M."/>
            <person name="Bunk B."/>
            <person name="Breider S."/>
            <person name="Brinkhoff T."/>
        </authorList>
    </citation>
    <scope>NUCLEOTIDE SEQUENCE [LARGE SCALE GENOMIC DNA]</scope>
    <source>
        <strain evidence="2">P97</strain>
    </source>
</reference>
<dbReference type="KEGG" id="php:PhaeoP97_00241"/>
<sequence>MSSSGAIRGKGSSVRVGVGDPVAWTKLAGIETFDFPDQSRPELDVTHLDSPNDTEEAIPGMRPVAVWTVDMHHVEGSASEVLLSGLEDTGEPMQLELKTGGAAATPKVFAGYVKGYTPKGIGPKGVQMAALSILIQAKIEG</sequence>
<organism evidence="1 2">
    <name type="scientific">Phaeobacter porticola</name>
    <dbReference type="NCBI Taxonomy" id="1844006"/>
    <lineage>
        <taxon>Bacteria</taxon>
        <taxon>Pseudomonadati</taxon>
        <taxon>Pseudomonadota</taxon>
        <taxon>Alphaproteobacteria</taxon>
        <taxon>Rhodobacterales</taxon>
        <taxon>Roseobacteraceae</taxon>
        <taxon>Phaeobacter</taxon>
    </lineage>
</organism>
<name>A0A1L3I0N8_9RHOB</name>
<dbReference type="AlphaFoldDB" id="A0A1L3I0N8"/>
<accession>A0A1L3I0N8</accession>
<evidence type="ECO:0008006" key="3">
    <source>
        <dbReference type="Google" id="ProtNLM"/>
    </source>
</evidence>
<dbReference type="STRING" id="1844006.PhaeoP97_00241"/>
<dbReference type="RefSeq" id="WP_072503513.1">
    <property type="nucleotide sequence ID" value="NZ_CP016364.1"/>
</dbReference>